<dbReference type="Pfam" id="PF00072">
    <property type="entry name" value="Response_reg"/>
    <property type="match status" value="1"/>
</dbReference>
<organism evidence="4 5">
    <name type="scientific">Candidatus Methylobacter oryzae</name>
    <dbReference type="NCBI Taxonomy" id="2497749"/>
    <lineage>
        <taxon>Bacteria</taxon>
        <taxon>Pseudomonadati</taxon>
        <taxon>Pseudomonadota</taxon>
        <taxon>Gammaproteobacteria</taxon>
        <taxon>Methylococcales</taxon>
        <taxon>Methylococcaceae</taxon>
        <taxon>Methylobacter</taxon>
    </lineage>
</organism>
<protein>
    <submittedName>
        <fullName evidence="4">Response regulator</fullName>
    </submittedName>
</protein>
<dbReference type="RefSeq" id="WP_127029240.1">
    <property type="nucleotide sequence ID" value="NZ_RYFG02000099.1"/>
</dbReference>
<dbReference type="SMART" id="SM00448">
    <property type="entry name" value="REC"/>
    <property type="match status" value="1"/>
</dbReference>
<dbReference type="InterPro" id="IPR011006">
    <property type="entry name" value="CheY-like_superfamily"/>
</dbReference>
<dbReference type="PANTHER" id="PTHR44591">
    <property type="entry name" value="STRESS RESPONSE REGULATOR PROTEIN 1"/>
    <property type="match status" value="1"/>
</dbReference>
<dbReference type="CDD" id="cd17562">
    <property type="entry name" value="REC_CheY4-like"/>
    <property type="match status" value="1"/>
</dbReference>
<feature type="modified residue" description="4-aspartylphosphate" evidence="2">
    <location>
        <position position="52"/>
    </location>
</feature>
<dbReference type="PANTHER" id="PTHR44591:SF25">
    <property type="entry name" value="CHEMOTAXIS TWO-COMPONENT RESPONSE REGULATOR"/>
    <property type="match status" value="1"/>
</dbReference>
<reference evidence="4 5" key="1">
    <citation type="journal article" date="2019" name="Antonie Van Leeuwenhoek">
        <title>Description of 'Ca. Methylobacter oryzae' KRF1, a novel species from the environmentally important Methylobacter clade 2.</title>
        <authorList>
            <person name="Khatri K."/>
            <person name="Mohite J.A."/>
            <person name="Pandit P.S."/>
            <person name="Bahulikar R."/>
            <person name="Rahalkar M.C."/>
        </authorList>
    </citation>
    <scope>NUCLEOTIDE SEQUENCE [LARGE SCALE GENOMIC DNA]</scope>
    <source>
        <strain evidence="4 5">KRF1</strain>
    </source>
</reference>
<name>A0ABY3C9L8_9GAMM</name>
<dbReference type="InterPro" id="IPR001789">
    <property type="entry name" value="Sig_transdc_resp-reg_receiver"/>
</dbReference>
<dbReference type="Proteomes" id="UP000733744">
    <property type="component" value="Unassembled WGS sequence"/>
</dbReference>
<sequence length="120" mass="13166">MASILAVDDSASMRKMVSFTLRAAGYDVEEAVDGVDALEKAQTRKFDCVVTDVNMPNKDGITLIRDLRALPDYKFIPMLMLTTESGIEKKQEGKAAGATGWMVKPFNPDQLLKTLLKVLG</sequence>
<keyword evidence="5" id="KW-1185">Reference proteome</keyword>
<dbReference type="InterPro" id="IPR050595">
    <property type="entry name" value="Bact_response_regulator"/>
</dbReference>
<accession>A0ABY3C9L8</accession>
<comment type="caution">
    <text evidence="4">The sequence shown here is derived from an EMBL/GenBank/DDBJ whole genome shotgun (WGS) entry which is preliminary data.</text>
</comment>
<evidence type="ECO:0000313" key="5">
    <source>
        <dbReference type="Proteomes" id="UP000733744"/>
    </source>
</evidence>
<feature type="domain" description="Response regulatory" evidence="3">
    <location>
        <begin position="3"/>
        <end position="119"/>
    </location>
</feature>
<evidence type="ECO:0000313" key="4">
    <source>
        <dbReference type="EMBL" id="TRW94340.1"/>
    </source>
</evidence>
<evidence type="ECO:0000256" key="1">
    <source>
        <dbReference type="ARBA" id="ARBA00022553"/>
    </source>
</evidence>
<evidence type="ECO:0000259" key="3">
    <source>
        <dbReference type="PROSITE" id="PS50110"/>
    </source>
</evidence>
<dbReference type="EMBL" id="RYFG02000099">
    <property type="protein sequence ID" value="TRW94340.1"/>
    <property type="molecule type" value="Genomic_DNA"/>
</dbReference>
<dbReference type="SUPFAM" id="SSF52172">
    <property type="entry name" value="CheY-like"/>
    <property type="match status" value="1"/>
</dbReference>
<evidence type="ECO:0000256" key="2">
    <source>
        <dbReference type="PROSITE-ProRule" id="PRU00169"/>
    </source>
</evidence>
<dbReference type="PROSITE" id="PS50110">
    <property type="entry name" value="RESPONSE_REGULATORY"/>
    <property type="match status" value="1"/>
</dbReference>
<proteinExistence type="predicted"/>
<dbReference type="Gene3D" id="3.40.50.2300">
    <property type="match status" value="1"/>
</dbReference>
<keyword evidence="1 2" id="KW-0597">Phosphoprotein</keyword>
<gene>
    <name evidence="4" type="ORF">EKO24_012125</name>
</gene>